<keyword evidence="10 15" id="KW-1133">Transmembrane helix</keyword>
<dbReference type="InterPro" id="IPR011527">
    <property type="entry name" value="ABC1_TM_dom"/>
</dbReference>
<dbReference type="InterPro" id="IPR003593">
    <property type="entry name" value="AAA+_ATPase"/>
</dbReference>
<dbReference type="GO" id="GO:0017085">
    <property type="term" value="P:response to insecticide"/>
    <property type="evidence" value="ECO:0007669"/>
    <property type="project" value="UniProtKB-ARBA"/>
</dbReference>
<feature type="transmembrane region" description="Helical" evidence="15">
    <location>
        <begin position="353"/>
        <end position="370"/>
    </location>
</feature>
<evidence type="ECO:0000256" key="10">
    <source>
        <dbReference type="ARBA" id="ARBA00022989"/>
    </source>
</evidence>
<evidence type="ECO:0000256" key="5">
    <source>
        <dbReference type="ARBA" id="ARBA00022692"/>
    </source>
</evidence>
<dbReference type="SMR" id="A0A482XIX9"/>
<keyword evidence="7" id="KW-0547">Nucleotide-binding</keyword>
<dbReference type="Gene3D" id="1.20.1560.10">
    <property type="entry name" value="ABC transporter type 1, transmembrane domain"/>
    <property type="match status" value="2"/>
</dbReference>
<feature type="region of interest" description="Disordered" evidence="14">
    <location>
        <begin position="143"/>
        <end position="173"/>
    </location>
</feature>
<evidence type="ECO:0000256" key="11">
    <source>
        <dbReference type="ARBA" id="ARBA00023136"/>
    </source>
</evidence>
<evidence type="ECO:0000256" key="4">
    <source>
        <dbReference type="ARBA" id="ARBA00022448"/>
    </source>
</evidence>
<evidence type="ECO:0000313" key="18">
    <source>
        <dbReference type="EMBL" id="RZF45866.1"/>
    </source>
</evidence>
<dbReference type="Proteomes" id="UP000291343">
    <property type="component" value="Unassembled WGS sequence"/>
</dbReference>
<accession>A0A482XIX9</accession>
<evidence type="ECO:0000259" key="17">
    <source>
        <dbReference type="PROSITE" id="PS50929"/>
    </source>
</evidence>
<keyword evidence="19" id="KW-1185">Reference proteome</keyword>
<gene>
    <name evidence="18" type="ORF">LSTR_LSTR014101</name>
</gene>
<feature type="transmembrane region" description="Helical" evidence="15">
    <location>
        <begin position="250"/>
        <end position="276"/>
    </location>
</feature>
<feature type="transmembrane region" description="Helical" evidence="15">
    <location>
        <begin position="833"/>
        <end position="858"/>
    </location>
</feature>
<keyword evidence="12" id="KW-0325">Glycoprotein</keyword>
<keyword evidence="9" id="KW-1278">Translocase</keyword>
<evidence type="ECO:0000259" key="16">
    <source>
        <dbReference type="PROSITE" id="PS50893"/>
    </source>
</evidence>
<dbReference type="SMART" id="SM00382">
    <property type="entry name" value="AAA"/>
    <property type="match status" value="2"/>
</dbReference>
<feature type="domain" description="ABC transmembrane type-1" evidence="17">
    <location>
        <begin position="188"/>
        <end position="500"/>
    </location>
</feature>
<evidence type="ECO:0000256" key="1">
    <source>
        <dbReference type="ARBA" id="ARBA00004141"/>
    </source>
</evidence>
<dbReference type="FunCoup" id="A0A482XIX9">
    <property type="interactions" value="32"/>
</dbReference>
<dbReference type="STRING" id="195883.A0A482XIX9"/>
<dbReference type="SUPFAM" id="SSF52540">
    <property type="entry name" value="P-loop containing nucleoside triphosphate hydrolases"/>
    <property type="match status" value="2"/>
</dbReference>
<dbReference type="CDD" id="cd18577">
    <property type="entry name" value="ABC_6TM_Pgp_ABCB1_D1_like"/>
    <property type="match status" value="1"/>
</dbReference>
<dbReference type="InterPro" id="IPR039421">
    <property type="entry name" value="Type_1_exporter"/>
</dbReference>
<dbReference type="InParanoid" id="A0A482XIX9"/>
<dbReference type="CDD" id="cd03249">
    <property type="entry name" value="ABC_MTABC3_MDL1_MDL2"/>
    <property type="match status" value="2"/>
</dbReference>
<dbReference type="InterPro" id="IPR036640">
    <property type="entry name" value="ABC1_TM_sf"/>
</dbReference>
<organism evidence="18 19">
    <name type="scientific">Laodelphax striatellus</name>
    <name type="common">Small brown planthopper</name>
    <name type="synonym">Delphax striatella</name>
    <dbReference type="NCBI Taxonomy" id="195883"/>
    <lineage>
        <taxon>Eukaryota</taxon>
        <taxon>Metazoa</taxon>
        <taxon>Ecdysozoa</taxon>
        <taxon>Arthropoda</taxon>
        <taxon>Hexapoda</taxon>
        <taxon>Insecta</taxon>
        <taxon>Pterygota</taxon>
        <taxon>Neoptera</taxon>
        <taxon>Paraneoptera</taxon>
        <taxon>Hemiptera</taxon>
        <taxon>Auchenorrhyncha</taxon>
        <taxon>Fulgoroidea</taxon>
        <taxon>Delphacidae</taxon>
        <taxon>Criomorphinae</taxon>
        <taxon>Laodelphax</taxon>
    </lineage>
</organism>
<dbReference type="Pfam" id="PF00664">
    <property type="entry name" value="ABC_membrane"/>
    <property type="match status" value="2"/>
</dbReference>
<keyword evidence="6" id="KW-0677">Repeat</keyword>
<keyword evidence="8" id="KW-0067">ATP-binding</keyword>
<dbReference type="PROSITE" id="PS00211">
    <property type="entry name" value="ABC_TRANSPORTER_1"/>
    <property type="match status" value="2"/>
</dbReference>
<feature type="region of interest" description="Disordered" evidence="14">
    <location>
        <begin position="787"/>
        <end position="818"/>
    </location>
</feature>
<dbReference type="FunFam" id="3.40.50.300:FF:000479">
    <property type="entry name" value="Multidrug resistance protein 1A"/>
    <property type="match status" value="2"/>
</dbReference>
<evidence type="ECO:0000256" key="15">
    <source>
        <dbReference type="SAM" id="Phobius"/>
    </source>
</evidence>
<dbReference type="InterPro" id="IPR017871">
    <property type="entry name" value="ABC_transporter-like_CS"/>
</dbReference>
<dbReference type="OrthoDB" id="6500128at2759"/>
<dbReference type="Gene3D" id="3.40.50.300">
    <property type="entry name" value="P-loop containing nucleotide triphosphate hydrolases"/>
    <property type="match status" value="2"/>
</dbReference>
<keyword evidence="5 15" id="KW-0812">Transmembrane</keyword>
<dbReference type="GO" id="GO:0005524">
    <property type="term" value="F:ATP binding"/>
    <property type="evidence" value="ECO:0007669"/>
    <property type="project" value="UniProtKB-KW"/>
</dbReference>
<evidence type="ECO:0000256" key="6">
    <source>
        <dbReference type="ARBA" id="ARBA00022737"/>
    </source>
</evidence>
<feature type="domain" description="ABC transporter" evidence="16">
    <location>
        <begin position="1158"/>
        <end position="1396"/>
    </location>
</feature>
<dbReference type="GO" id="GO:0016887">
    <property type="term" value="F:ATP hydrolysis activity"/>
    <property type="evidence" value="ECO:0007669"/>
    <property type="project" value="InterPro"/>
</dbReference>
<feature type="transmembrane region" description="Helical" evidence="15">
    <location>
        <begin position="430"/>
        <end position="453"/>
    </location>
</feature>
<comment type="subcellular location">
    <subcellularLocation>
        <location evidence="1">Membrane</location>
        <topology evidence="1">Multi-pass membrane protein</topology>
    </subcellularLocation>
</comment>
<feature type="compositionally biased region" description="Low complexity" evidence="14">
    <location>
        <begin position="808"/>
        <end position="818"/>
    </location>
</feature>
<dbReference type="EMBL" id="QKKF02007778">
    <property type="protein sequence ID" value="RZF45866.1"/>
    <property type="molecule type" value="Genomic_DNA"/>
</dbReference>
<keyword evidence="11 15" id="KW-0472">Membrane</keyword>
<dbReference type="PANTHER" id="PTHR43394">
    <property type="entry name" value="ATP-DEPENDENT PERMEASE MDL1, MITOCHONDRIAL"/>
    <property type="match status" value="1"/>
</dbReference>
<feature type="transmembrane region" description="Helical" evidence="15">
    <location>
        <begin position="473"/>
        <end position="490"/>
    </location>
</feature>
<feature type="transmembrane region" description="Helical" evidence="15">
    <location>
        <begin position="183"/>
        <end position="207"/>
    </location>
</feature>
<evidence type="ECO:0000256" key="2">
    <source>
        <dbReference type="ARBA" id="ARBA00007577"/>
    </source>
</evidence>
<dbReference type="EC" id="7.6.2.2" evidence="3"/>
<dbReference type="GO" id="GO:0015421">
    <property type="term" value="F:ABC-type oligopeptide transporter activity"/>
    <property type="evidence" value="ECO:0007669"/>
    <property type="project" value="TreeGrafter"/>
</dbReference>
<dbReference type="GO" id="GO:0008559">
    <property type="term" value="F:ABC-type xenobiotic transporter activity"/>
    <property type="evidence" value="ECO:0007669"/>
    <property type="project" value="UniProtKB-EC"/>
</dbReference>
<dbReference type="SUPFAM" id="SSF90123">
    <property type="entry name" value="ABC transporter transmembrane region"/>
    <property type="match status" value="2"/>
</dbReference>
<evidence type="ECO:0000256" key="13">
    <source>
        <dbReference type="ARBA" id="ARBA00034018"/>
    </source>
</evidence>
<comment type="similarity">
    <text evidence="2">Belongs to the ABC transporter superfamily. ABCB family. Multidrug resistance exporter (TC 3.A.1.201) subfamily.</text>
</comment>
<feature type="transmembrane region" description="Helical" evidence="15">
    <location>
        <begin position="1063"/>
        <end position="1086"/>
    </location>
</feature>
<feature type="domain" description="ABC transporter" evidence="16">
    <location>
        <begin position="534"/>
        <end position="769"/>
    </location>
</feature>
<evidence type="ECO:0000256" key="3">
    <source>
        <dbReference type="ARBA" id="ARBA00012191"/>
    </source>
</evidence>
<dbReference type="PROSITE" id="PS50893">
    <property type="entry name" value="ABC_TRANSPORTER_2"/>
    <property type="match status" value="2"/>
</dbReference>
<evidence type="ECO:0000256" key="9">
    <source>
        <dbReference type="ARBA" id="ARBA00022967"/>
    </source>
</evidence>
<dbReference type="PANTHER" id="PTHR43394:SF27">
    <property type="entry name" value="ATP-DEPENDENT TRANSLOCASE ABCB1-LIKE"/>
    <property type="match status" value="1"/>
</dbReference>
<dbReference type="GO" id="GO:0090374">
    <property type="term" value="P:oligopeptide export from mitochondrion"/>
    <property type="evidence" value="ECO:0007669"/>
    <property type="project" value="TreeGrafter"/>
</dbReference>
<evidence type="ECO:0000256" key="12">
    <source>
        <dbReference type="ARBA" id="ARBA00023180"/>
    </source>
</evidence>
<comment type="caution">
    <text evidence="18">The sequence shown here is derived from an EMBL/GenBank/DDBJ whole genome shotgun (WGS) entry which is preliminary data.</text>
</comment>
<evidence type="ECO:0000256" key="14">
    <source>
        <dbReference type="SAM" id="MobiDB-lite"/>
    </source>
</evidence>
<evidence type="ECO:0000256" key="7">
    <source>
        <dbReference type="ARBA" id="ARBA00022741"/>
    </source>
</evidence>
<feature type="compositionally biased region" description="Basic and acidic residues" evidence="14">
    <location>
        <begin position="150"/>
        <end position="160"/>
    </location>
</feature>
<keyword evidence="4" id="KW-0813">Transport</keyword>
<dbReference type="PROSITE" id="PS50929">
    <property type="entry name" value="ABC_TM1F"/>
    <property type="match status" value="2"/>
</dbReference>
<feature type="transmembrane region" description="Helical" evidence="15">
    <location>
        <begin position="327"/>
        <end position="347"/>
    </location>
</feature>
<feature type="transmembrane region" description="Helical" evidence="15">
    <location>
        <begin position="1098"/>
        <end position="1119"/>
    </location>
</feature>
<dbReference type="InterPro" id="IPR003439">
    <property type="entry name" value="ABC_transporter-like_ATP-bd"/>
</dbReference>
<dbReference type="CDD" id="cd18578">
    <property type="entry name" value="ABC_6TM_Pgp_ABCB1_D2_like"/>
    <property type="match status" value="1"/>
</dbReference>
<sequence length="1399" mass="153443">MSDESRSENERKSKKSAERLRFLYGSSVGEIPTSGSEVRNDSVIATGVSSEQCVLGQVMDEDFEYEIMQRSRKRQMYFGNDSHVLQKHADENEKLIDQTNYTGMVQGAKLTLDKISSRVKKSKQDMVQGLHFELFSSETGHLRRSTKKHERSEKPDSHFENDDEDDGGSSEGKQNCTNKCCDALLYSLGLLSGALMGICQPFILVMYGEYTTSLIARYTPNSTEEKLFFLSQQNTTDDELHEFVLEDSKAFCIGCGLLALLQFITGLITVLLLNYISQKRISLMRQKFLKSVLRQDVGWHDTQHSSTNISASLAEIEKIKEGTGEKAGIFVYLLSSFIFNVVISFFYGWKLTLVMTSLCPVFIGAAAVVAKMQSSMAAKESDSYSRAGGVAEEVLAGIRTVTAFGGEEKEIKRYEDELEDSKQVAMRNGIYTGLGTGITWALVFCSYTLAFWYGTPLILADRYKEDKDYSPGVLAIVLFGVTIGAMNIGYTSPYIEAFVKARNAVVRVDSVMKRKSKINPFSRQGKRLSRLGDIEFKDVYFNYPARPNVKVLQGLNLKIKEGESVALVGSSGSGKSTTIQLLERFYDPDSGIVLINGVDAKELEVGWLRSQIGLVGQEPVLFNASIAENICGDLDISQEEMIDAAKSANAHDFIVSLPKGYDTVVGEGSSRFSGGQKQRIAIARALVRKPAVLLLDEATSALDAENEVIVQAALERVSRGRTTLTVSHRLSAIRNVDRICVIQNGRVAEQGSHDELMEKKGHYYHLVFADAALKQWKELTTGDFNEGLDKAKNNTDTVELPDLQVSPQDGTDQTTQTDPAPWKKLLMLNKPEAGLITLGTLGAFAMGLASPFCAVLYGTYISVLALPDDEEVISSANWYSLGFLGIALLVFICVFIEFSVLGVAGARITHRLRVHVFSSILKQEAAWFDSEKSSVGVLSSRLSTDANAVQGATGSKLGALMQGVSTLGVGSLIAVWYSWKMTAACIAAVPVMLGSLVIEAKLSGPADNRESHALEQASRVAVESAMQIRTVASLGRERAVMREYRARIREADAAHCYKSLLHALVFAIGNSSINFTYAFAVLYGGYLIRDDRLPFQNTIVVAEAIVFGAWMVGQVLAFVPNISAARMSATRLFEITERKPQMYQPPEDSGPVEKAGDVQFSEVEFAYPKRPNAPVLNGLSLRIREGERVALVGPSGCGKSTAIQLLQRYYDTNSGLVSVGGKDVSSLTLARHRAAQGIVSQEPVLFNRTIAENIAYGDNSRSVPLDEVIDAAKKASIHEYITALPAGYETRLGARGFQLSGGQKQRIAIARALVRNPRLLILDEATSALDTQSEKLVQDALEDAMQGRTCVIIAHRLSTVTSCDTIYVLSKGRVIESGTHAQLVARNQHYARLLHQQSH</sequence>
<evidence type="ECO:0000256" key="8">
    <source>
        <dbReference type="ARBA" id="ARBA00022840"/>
    </source>
</evidence>
<dbReference type="GO" id="GO:0097254">
    <property type="term" value="P:renal tubular secretion"/>
    <property type="evidence" value="ECO:0007669"/>
    <property type="project" value="UniProtKB-ARBA"/>
</dbReference>
<reference evidence="18 19" key="1">
    <citation type="journal article" date="2017" name="Gigascience">
        <title>Genome sequence of the small brown planthopper, Laodelphax striatellus.</title>
        <authorList>
            <person name="Zhu J."/>
            <person name="Jiang F."/>
            <person name="Wang X."/>
            <person name="Yang P."/>
            <person name="Bao Y."/>
            <person name="Zhao W."/>
            <person name="Wang W."/>
            <person name="Lu H."/>
            <person name="Wang Q."/>
            <person name="Cui N."/>
            <person name="Li J."/>
            <person name="Chen X."/>
            <person name="Luo L."/>
            <person name="Yu J."/>
            <person name="Kang L."/>
            <person name="Cui F."/>
        </authorList>
    </citation>
    <scope>NUCLEOTIDE SEQUENCE [LARGE SCALE GENOMIC DNA]</scope>
    <source>
        <strain evidence="18">Lst14</strain>
    </source>
</reference>
<evidence type="ECO:0000313" key="19">
    <source>
        <dbReference type="Proteomes" id="UP000291343"/>
    </source>
</evidence>
<feature type="transmembrane region" description="Helical" evidence="15">
    <location>
        <begin position="878"/>
        <end position="904"/>
    </location>
</feature>
<comment type="catalytic activity">
    <reaction evidence="13">
        <text>ATP + H2O + xenobioticSide 1 = ADP + phosphate + xenobioticSide 2.</text>
        <dbReference type="EC" id="7.6.2.2"/>
    </reaction>
</comment>
<dbReference type="Pfam" id="PF00005">
    <property type="entry name" value="ABC_tran"/>
    <property type="match status" value="2"/>
</dbReference>
<proteinExistence type="inferred from homology"/>
<name>A0A482XIX9_LAOST</name>
<dbReference type="InterPro" id="IPR027417">
    <property type="entry name" value="P-loop_NTPase"/>
</dbReference>
<feature type="domain" description="ABC transmembrane type-1" evidence="17">
    <location>
        <begin position="838"/>
        <end position="1124"/>
    </location>
</feature>
<protein>
    <recommendedName>
        <fullName evidence="3">ABC-type xenobiotic transporter</fullName>
        <ecNumber evidence="3">7.6.2.2</ecNumber>
    </recommendedName>
</protein>
<dbReference type="GO" id="GO:0005743">
    <property type="term" value="C:mitochondrial inner membrane"/>
    <property type="evidence" value="ECO:0007669"/>
    <property type="project" value="TreeGrafter"/>
</dbReference>